<name>A0AAN9PDZ1_CLITE</name>
<evidence type="ECO:0000313" key="2">
    <source>
        <dbReference type="EMBL" id="KAK7295233.1"/>
    </source>
</evidence>
<gene>
    <name evidence="2" type="ORF">RJT34_18138</name>
</gene>
<proteinExistence type="predicted"/>
<evidence type="ECO:0000256" key="1">
    <source>
        <dbReference type="SAM" id="Phobius"/>
    </source>
</evidence>
<keyword evidence="1" id="KW-1133">Transmembrane helix</keyword>
<accession>A0AAN9PDZ1</accession>
<dbReference type="EMBL" id="JAYKXN010000004">
    <property type="protein sequence ID" value="KAK7295233.1"/>
    <property type="molecule type" value="Genomic_DNA"/>
</dbReference>
<feature type="transmembrane region" description="Helical" evidence="1">
    <location>
        <begin position="57"/>
        <end position="83"/>
    </location>
</feature>
<dbReference type="Proteomes" id="UP001359559">
    <property type="component" value="Unassembled WGS sequence"/>
</dbReference>
<keyword evidence="1" id="KW-0472">Membrane</keyword>
<organism evidence="2 3">
    <name type="scientific">Clitoria ternatea</name>
    <name type="common">Butterfly pea</name>
    <dbReference type="NCBI Taxonomy" id="43366"/>
    <lineage>
        <taxon>Eukaryota</taxon>
        <taxon>Viridiplantae</taxon>
        <taxon>Streptophyta</taxon>
        <taxon>Embryophyta</taxon>
        <taxon>Tracheophyta</taxon>
        <taxon>Spermatophyta</taxon>
        <taxon>Magnoliopsida</taxon>
        <taxon>eudicotyledons</taxon>
        <taxon>Gunneridae</taxon>
        <taxon>Pentapetalae</taxon>
        <taxon>rosids</taxon>
        <taxon>fabids</taxon>
        <taxon>Fabales</taxon>
        <taxon>Fabaceae</taxon>
        <taxon>Papilionoideae</taxon>
        <taxon>50 kb inversion clade</taxon>
        <taxon>NPAAA clade</taxon>
        <taxon>indigoferoid/millettioid clade</taxon>
        <taxon>Phaseoleae</taxon>
        <taxon>Clitoria</taxon>
    </lineage>
</organism>
<comment type="caution">
    <text evidence="2">The sequence shown here is derived from an EMBL/GenBank/DDBJ whole genome shotgun (WGS) entry which is preliminary data.</text>
</comment>
<sequence>MFVLVYKMMYLQKRVKETLSKSSRSSSESSLRQIVAVFFLLSSHFIFFIAISTQQPFIFFTSLYLTFSFSLTHLSVLFPLLIYPSSKGVFL</sequence>
<reference evidence="2 3" key="1">
    <citation type="submission" date="2024-01" db="EMBL/GenBank/DDBJ databases">
        <title>The genomes of 5 underutilized Papilionoideae crops provide insights into root nodulation and disease resistance.</title>
        <authorList>
            <person name="Yuan L."/>
        </authorList>
    </citation>
    <scope>NUCLEOTIDE SEQUENCE [LARGE SCALE GENOMIC DNA]</scope>
    <source>
        <strain evidence="2">LY-2023</strain>
        <tissue evidence="2">Leaf</tissue>
    </source>
</reference>
<keyword evidence="1" id="KW-0812">Transmembrane</keyword>
<keyword evidence="3" id="KW-1185">Reference proteome</keyword>
<dbReference type="AlphaFoldDB" id="A0AAN9PDZ1"/>
<evidence type="ECO:0000313" key="3">
    <source>
        <dbReference type="Proteomes" id="UP001359559"/>
    </source>
</evidence>
<protein>
    <submittedName>
        <fullName evidence="2">Uncharacterized protein</fullName>
    </submittedName>
</protein>
<feature type="transmembrane region" description="Helical" evidence="1">
    <location>
        <begin position="31"/>
        <end position="51"/>
    </location>
</feature>